<dbReference type="AlphaFoldDB" id="A0A0E9XFI1"/>
<dbReference type="EMBL" id="GBXM01007193">
    <property type="protein sequence ID" value="JAI01385.1"/>
    <property type="molecule type" value="Transcribed_RNA"/>
</dbReference>
<accession>A0A0E9XFI1</accession>
<reference evidence="1" key="1">
    <citation type="submission" date="2014-11" db="EMBL/GenBank/DDBJ databases">
        <authorList>
            <person name="Amaro Gonzalez C."/>
        </authorList>
    </citation>
    <scope>NUCLEOTIDE SEQUENCE</scope>
</reference>
<name>A0A0E9XFI1_ANGAN</name>
<protein>
    <submittedName>
        <fullName evidence="1">Uncharacterized protein</fullName>
    </submittedName>
</protein>
<evidence type="ECO:0000313" key="1">
    <source>
        <dbReference type="EMBL" id="JAI01385.1"/>
    </source>
</evidence>
<sequence length="56" mass="5791">MVVAPPAVGAFNPFGTVVQSVAFSVMSVSELTNGGAVDRSTGRWCVIETPLCCFAL</sequence>
<proteinExistence type="predicted"/>
<organism evidence="1">
    <name type="scientific">Anguilla anguilla</name>
    <name type="common">European freshwater eel</name>
    <name type="synonym">Muraena anguilla</name>
    <dbReference type="NCBI Taxonomy" id="7936"/>
    <lineage>
        <taxon>Eukaryota</taxon>
        <taxon>Metazoa</taxon>
        <taxon>Chordata</taxon>
        <taxon>Craniata</taxon>
        <taxon>Vertebrata</taxon>
        <taxon>Euteleostomi</taxon>
        <taxon>Actinopterygii</taxon>
        <taxon>Neopterygii</taxon>
        <taxon>Teleostei</taxon>
        <taxon>Anguilliformes</taxon>
        <taxon>Anguillidae</taxon>
        <taxon>Anguilla</taxon>
    </lineage>
</organism>
<reference evidence="1" key="2">
    <citation type="journal article" date="2015" name="Fish Shellfish Immunol.">
        <title>Early steps in the European eel (Anguilla anguilla)-Vibrio vulnificus interaction in the gills: Role of the RtxA13 toxin.</title>
        <authorList>
            <person name="Callol A."/>
            <person name="Pajuelo D."/>
            <person name="Ebbesson L."/>
            <person name="Teles M."/>
            <person name="MacKenzie S."/>
            <person name="Amaro C."/>
        </authorList>
    </citation>
    <scope>NUCLEOTIDE SEQUENCE</scope>
</reference>